<dbReference type="EMBL" id="OE841192">
    <property type="protein sequence ID" value="CAD7594666.1"/>
    <property type="molecule type" value="Genomic_DNA"/>
</dbReference>
<protein>
    <submittedName>
        <fullName evidence="1">Uncharacterized protein</fullName>
    </submittedName>
</protein>
<proteinExistence type="predicted"/>
<sequence>MIQVPISPSTSNTVCRENVLLDQATTGFGQTDRRASDCVAKLASERLLRSLAQSSPTCIIAEMRLQDSNVAMLCLEITTSALCCGLLFNCRSRSTEYSRLRTITPWGNQ</sequence>
<organism evidence="1">
    <name type="scientific">Timema genevievae</name>
    <name type="common">Walking stick</name>
    <dbReference type="NCBI Taxonomy" id="629358"/>
    <lineage>
        <taxon>Eukaryota</taxon>
        <taxon>Metazoa</taxon>
        <taxon>Ecdysozoa</taxon>
        <taxon>Arthropoda</taxon>
        <taxon>Hexapoda</taxon>
        <taxon>Insecta</taxon>
        <taxon>Pterygota</taxon>
        <taxon>Neoptera</taxon>
        <taxon>Polyneoptera</taxon>
        <taxon>Phasmatodea</taxon>
        <taxon>Timematodea</taxon>
        <taxon>Timematoidea</taxon>
        <taxon>Timematidae</taxon>
        <taxon>Timema</taxon>
    </lineage>
</organism>
<dbReference type="AlphaFoldDB" id="A0A7R9K0K0"/>
<reference evidence="1" key="1">
    <citation type="submission" date="2020-11" db="EMBL/GenBank/DDBJ databases">
        <authorList>
            <person name="Tran Van P."/>
        </authorList>
    </citation>
    <scope>NUCLEOTIDE SEQUENCE</scope>
</reference>
<gene>
    <name evidence="1" type="ORF">TGEB3V08_LOCUS5745</name>
</gene>
<name>A0A7R9K0K0_TIMGE</name>
<accession>A0A7R9K0K0</accession>
<evidence type="ECO:0000313" key="1">
    <source>
        <dbReference type="EMBL" id="CAD7594666.1"/>
    </source>
</evidence>